<dbReference type="AlphaFoldDB" id="A0A9Q1JX23"/>
<organism evidence="2 3">
    <name type="scientific">Carnegiea gigantea</name>
    <dbReference type="NCBI Taxonomy" id="171969"/>
    <lineage>
        <taxon>Eukaryota</taxon>
        <taxon>Viridiplantae</taxon>
        <taxon>Streptophyta</taxon>
        <taxon>Embryophyta</taxon>
        <taxon>Tracheophyta</taxon>
        <taxon>Spermatophyta</taxon>
        <taxon>Magnoliopsida</taxon>
        <taxon>eudicotyledons</taxon>
        <taxon>Gunneridae</taxon>
        <taxon>Pentapetalae</taxon>
        <taxon>Caryophyllales</taxon>
        <taxon>Cactineae</taxon>
        <taxon>Cactaceae</taxon>
        <taxon>Cactoideae</taxon>
        <taxon>Echinocereeae</taxon>
        <taxon>Carnegiea</taxon>
    </lineage>
</organism>
<name>A0A9Q1JX23_9CARY</name>
<evidence type="ECO:0000256" key="1">
    <source>
        <dbReference type="SAM" id="MobiDB-lite"/>
    </source>
</evidence>
<gene>
    <name evidence="2" type="ORF">Cgig2_012701</name>
</gene>
<feature type="region of interest" description="Disordered" evidence="1">
    <location>
        <begin position="1"/>
        <end position="21"/>
    </location>
</feature>
<evidence type="ECO:0000313" key="3">
    <source>
        <dbReference type="Proteomes" id="UP001153076"/>
    </source>
</evidence>
<keyword evidence="3" id="KW-1185">Reference proteome</keyword>
<comment type="caution">
    <text evidence="2">The sequence shown here is derived from an EMBL/GenBank/DDBJ whole genome shotgun (WGS) entry which is preliminary data.</text>
</comment>
<protein>
    <submittedName>
        <fullName evidence="2">Uncharacterized protein</fullName>
    </submittedName>
</protein>
<reference evidence="2" key="1">
    <citation type="submission" date="2022-04" db="EMBL/GenBank/DDBJ databases">
        <title>Carnegiea gigantea Genome sequencing and assembly v2.</title>
        <authorList>
            <person name="Copetti D."/>
            <person name="Sanderson M.J."/>
            <person name="Burquez A."/>
            <person name="Wojciechowski M.F."/>
        </authorList>
    </citation>
    <scope>NUCLEOTIDE SEQUENCE</scope>
    <source>
        <strain evidence="2">SGP5-SGP5p</strain>
        <tissue evidence="2">Aerial part</tissue>
    </source>
</reference>
<feature type="compositionally biased region" description="Polar residues" evidence="1">
    <location>
        <begin position="48"/>
        <end position="58"/>
    </location>
</feature>
<dbReference type="EMBL" id="JAKOGI010000603">
    <property type="protein sequence ID" value="KAJ8432483.1"/>
    <property type="molecule type" value="Genomic_DNA"/>
</dbReference>
<evidence type="ECO:0000313" key="2">
    <source>
        <dbReference type="EMBL" id="KAJ8432483.1"/>
    </source>
</evidence>
<dbReference type="Proteomes" id="UP001153076">
    <property type="component" value="Unassembled WGS sequence"/>
</dbReference>
<sequence>MKNNNEIKGKEKLKRNDKDKGYMPIEDCKDDEFVDLYEEADQGCDSVQSKSKNVSTKNNETKIMKQSTPTVQSIQQHLPLCPVMPKILKLLHGNGSKKLKRITVLNYWSKKWFTRLTSASPRVRKGAYEPSPPKGHKTLSFSFGELGSKGFIKRA</sequence>
<feature type="region of interest" description="Disordered" evidence="1">
    <location>
        <begin position="48"/>
        <end position="69"/>
    </location>
</feature>
<accession>A0A9Q1JX23</accession>
<proteinExistence type="predicted"/>